<feature type="domain" description="DUF4440" evidence="1">
    <location>
        <begin position="170"/>
        <end position="273"/>
    </location>
</feature>
<keyword evidence="3" id="KW-1185">Reference proteome</keyword>
<dbReference type="InterPro" id="IPR032710">
    <property type="entry name" value="NTF2-like_dom_sf"/>
</dbReference>
<gene>
    <name evidence="2" type="ORF">SAMN04488522_103397</name>
</gene>
<dbReference type="EMBL" id="FQUQ01000003">
    <property type="protein sequence ID" value="SHF70830.1"/>
    <property type="molecule type" value="Genomic_DNA"/>
</dbReference>
<dbReference type="Gene3D" id="3.10.450.50">
    <property type="match status" value="2"/>
</dbReference>
<protein>
    <recommendedName>
        <fullName evidence="1">DUF4440 domain-containing protein</fullName>
    </recommendedName>
</protein>
<accession>A0A1M5DV82</accession>
<evidence type="ECO:0000313" key="3">
    <source>
        <dbReference type="Proteomes" id="UP000184287"/>
    </source>
</evidence>
<dbReference type="InterPro" id="IPR027843">
    <property type="entry name" value="DUF4440"/>
</dbReference>
<proteinExistence type="predicted"/>
<dbReference type="STRING" id="288992.SAMN04488522_103397"/>
<evidence type="ECO:0000313" key="2">
    <source>
        <dbReference type="EMBL" id="SHF70830.1"/>
    </source>
</evidence>
<organism evidence="2 3">
    <name type="scientific">Pedobacter caeni</name>
    <dbReference type="NCBI Taxonomy" id="288992"/>
    <lineage>
        <taxon>Bacteria</taxon>
        <taxon>Pseudomonadati</taxon>
        <taxon>Bacteroidota</taxon>
        <taxon>Sphingobacteriia</taxon>
        <taxon>Sphingobacteriales</taxon>
        <taxon>Sphingobacteriaceae</taxon>
        <taxon>Pedobacter</taxon>
    </lineage>
</organism>
<dbReference type="Pfam" id="PF14534">
    <property type="entry name" value="DUF4440"/>
    <property type="match status" value="1"/>
</dbReference>
<name>A0A1M5DV82_9SPHI</name>
<sequence length="284" mass="31593">MNKFLYTVIAVSMTLGAYAQKSDGSTKSLVKAEKEFAEDLAKHGAKTAFIKYSANDALVFRPNPVNAKTFYASQPEDKNLSWEPVYAKVARSGDWGFTTGPFVADGDTKTYGQYLSVWKAKDTRWELALDLGVTHNKPLNKVEPSFIEPKDFYKPKFANDKQKAAGADIIATTEKTLNTMLKSYGIAAFAGFLNPDARVLFPGYEPIIGKDKALVFFNGMVKNMSLKTTKVSKADGGDLAYTYGVATVDYKADLRESFNYVFIYERQADHNWNLIVQAFAPAER</sequence>
<dbReference type="SUPFAM" id="SSF54427">
    <property type="entry name" value="NTF2-like"/>
    <property type="match status" value="1"/>
</dbReference>
<dbReference type="Proteomes" id="UP000184287">
    <property type="component" value="Unassembled WGS sequence"/>
</dbReference>
<reference evidence="3" key="1">
    <citation type="submission" date="2016-11" db="EMBL/GenBank/DDBJ databases">
        <authorList>
            <person name="Varghese N."/>
            <person name="Submissions S."/>
        </authorList>
    </citation>
    <scope>NUCLEOTIDE SEQUENCE [LARGE SCALE GENOMIC DNA]</scope>
    <source>
        <strain evidence="3">DSM 16990</strain>
    </source>
</reference>
<dbReference type="AlphaFoldDB" id="A0A1M5DV82"/>
<evidence type="ECO:0000259" key="1">
    <source>
        <dbReference type="Pfam" id="PF14534"/>
    </source>
</evidence>